<dbReference type="RefSeq" id="XP_008075302.1">
    <property type="nucleotide sequence ID" value="XM_008077111.1"/>
</dbReference>
<sequence>MPYIIPTLLGTVPYLPFKHISHPIEIFLEDFPIHRIKSESLPLPHLMHCTNTVYLSLKNGMSGRSTLIHTKQGCVRIDDRKLQSIAQNNNFRIAHIDVPSDISAFIALLVHENAPKQVSTRFVNELDRRIVINDDDTNHNTLFKPFNEDYVDYLRECGDMLYMSVVVEHNYGVIDHVVSTLSEFEDGVLDIAYK</sequence>
<dbReference type="EMBL" id="GL877456">
    <property type="protein sequence ID" value="ELA46211.1"/>
    <property type="molecule type" value="Genomic_DNA"/>
</dbReference>
<dbReference type="GeneID" id="19880156"/>
<proteinExistence type="predicted"/>
<organism evidence="1 2">
    <name type="scientific">Vavraia culicis (isolate floridensis)</name>
    <name type="common">Microsporidian parasite</name>
    <dbReference type="NCBI Taxonomy" id="948595"/>
    <lineage>
        <taxon>Eukaryota</taxon>
        <taxon>Fungi</taxon>
        <taxon>Fungi incertae sedis</taxon>
        <taxon>Microsporidia</taxon>
        <taxon>Pleistophoridae</taxon>
        <taxon>Vavraia</taxon>
    </lineage>
</organism>
<name>L2GRC6_VAVCU</name>
<dbReference type="AlphaFoldDB" id="L2GRC6"/>
<accession>L2GRC6</accession>
<dbReference type="VEuPathDB" id="MicrosporidiaDB:VCUG_02292"/>
<evidence type="ECO:0000313" key="1">
    <source>
        <dbReference type="EMBL" id="ELA46211.1"/>
    </source>
</evidence>
<dbReference type="InParanoid" id="L2GRC6"/>
<reference evidence="2" key="1">
    <citation type="submission" date="2011-03" db="EMBL/GenBank/DDBJ databases">
        <title>The genome sequence of Vavraia culicis strain floridensis.</title>
        <authorList>
            <consortium name="The Broad Institute Genome Sequencing Platform"/>
            <person name="Cuomo C."/>
            <person name="Becnel J."/>
            <person name="Sanscrainte N."/>
            <person name="Young S.K."/>
            <person name="Zeng Q."/>
            <person name="Gargeya S."/>
            <person name="Fitzgerald M."/>
            <person name="Haas B."/>
            <person name="Abouelleil A."/>
            <person name="Alvarado L."/>
            <person name="Arachchi H.M."/>
            <person name="Berlin A."/>
            <person name="Chapman S.B."/>
            <person name="Gearin G."/>
            <person name="Goldberg J."/>
            <person name="Griggs A."/>
            <person name="Gujja S."/>
            <person name="Hansen M."/>
            <person name="Heiman D."/>
            <person name="Howarth C."/>
            <person name="Larimer J."/>
            <person name="Lui A."/>
            <person name="MacDonald P.J.P."/>
            <person name="McCowen C."/>
            <person name="Montmayeur A."/>
            <person name="Murphy C."/>
            <person name="Neiman D."/>
            <person name="Pearson M."/>
            <person name="Priest M."/>
            <person name="Roberts A."/>
            <person name="Saif S."/>
            <person name="Shea T."/>
            <person name="Sisk P."/>
            <person name="Stolte C."/>
            <person name="Sykes S."/>
            <person name="Wortman J."/>
            <person name="Nusbaum C."/>
            <person name="Birren B."/>
        </authorList>
    </citation>
    <scope>NUCLEOTIDE SEQUENCE [LARGE SCALE GENOMIC DNA]</scope>
    <source>
        <strain evidence="2">floridensis</strain>
    </source>
</reference>
<dbReference type="HOGENOM" id="CLU_1469216_0_0_1"/>
<protein>
    <submittedName>
        <fullName evidence="1">Uncharacterized protein</fullName>
    </submittedName>
</protein>
<dbReference type="OMA" id="HENAPKQ"/>
<dbReference type="OrthoDB" id="10401710at2759"/>
<dbReference type="Proteomes" id="UP000011081">
    <property type="component" value="Unassembled WGS sequence"/>
</dbReference>
<evidence type="ECO:0000313" key="2">
    <source>
        <dbReference type="Proteomes" id="UP000011081"/>
    </source>
</evidence>
<keyword evidence="2" id="KW-1185">Reference proteome</keyword>
<gene>
    <name evidence="1" type="ORF">VCUG_02292</name>
</gene>